<gene>
    <name evidence="1" type="ORF">P5G46_15065</name>
</gene>
<evidence type="ECO:0000313" key="2">
    <source>
        <dbReference type="Proteomes" id="UP001630303"/>
    </source>
</evidence>
<proteinExistence type="predicted"/>
<comment type="caution">
    <text evidence="1">The sequence shown here is derived from an EMBL/GenBank/DDBJ whole genome shotgun (WGS) entry which is preliminary data.</text>
</comment>
<dbReference type="EMBL" id="JAROCE010000007">
    <property type="protein sequence ID" value="MFM2721839.1"/>
    <property type="molecule type" value="Genomic_DNA"/>
</dbReference>
<dbReference type="Proteomes" id="UP001630303">
    <property type="component" value="Unassembled WGS sequence"/>
</dbReference>
<reference evidence="1 2" key="1">
    <citation type="submission" date="2023-03" db="EMBL/GenBank/DDBJ databases">
        <title>MT1 and MT2 Draft Genomes of Novel Species.</title>
        <authorList>
            <person name="Venkateswaran K."/>
        </authorList>
    </citation>
    <scope>NUCLEOTIDE SEQUENCE [LARGE SCALE GENOMIC DNA]</scope>
    <source>
        <strain evidence="1 2">IF8SW-P5</strain>
    </source>
</reference>
<organism evidence="1 2">
    <name type="scientific">Microbacterium mcarthurae</name>
    <dbReference type="NCBI Taxonomy" id="3035918"/>
    <lineage>
        <taxon>Bacteria</taxon>
        <taxon>Bacillati</taxon>
        <taxon>Actinomycetota</taxon>
        <taxon>Actinomycetes</taxon>
        <taxon>Micrococcales</taxon>
        <taxon>Microbacteriaceae</taxon>
        <taxon>Microbacterium</taxon>
    </lineage>
</organism>
<keyword evidence="2" id="KW-1185">Reference proteome</keyword>
<protein>
    <submittedName>
        <fullName evidence="1">Uncharacterized protein</fullName>
    </submittedName>
</protein>
<evidence type="ECO:0000313" key="1">
    <source>
        <dbReference type="EMBL" id="MFM2721839.1"/>
    </source>
</evidence>
<sequence>MAVRRLPRGTRVDTVALGWKVEKAQKERFERLAAHAGVSSAVFFEAVVDHLNTELTSRGLPEWWPAQELTDGELPIDSP</sequence>
<accession>A0ABW9GK89</accession>
<name>A0ABW9GK89_9MICO</name>
<dbReference type="RefSeq" id="WP_076677889.1">
    <property type="nucleotide sequence ID" value="NZ_JAROCE010000007.1"/>
</dbReference>